<keyword evidence="13" id="KW-1185">Reference proteome</keyword>
<feature type="domain" description="Transposase putative helix-turn-helix" evidence="11">
    <location>
        <begin position="12"/>
        <end position="52"/>
    </location>
</feature>
<dbReference type="STRING" id="1130798.LBLM1_04215"/>
<dbReference type="NCBIfam" id="NF040570">
    <property type="entry name" value="guided_TnpB"/>
    <property type="match status" value="1"/>
</dbReference>
<dbReference type="Proteomes" id="UP000003645">
    <property type="component" value="Chromosome"/>
</dbReference>
<accession>A0A0D4CJI4</accession>
<dbReference type="InterPro" id="IPR010095">
    <property type="entry name" value="Cas12f1-like_TNB"/>
</dbReference>
<evidence type="ECO:0000256" key="5">
    <source>
        <dbReference type="ARBA" id="ARBA00022833"/>
    </source>
</evidence>
<organism evidence="12 13">
    <name type="scientific">Limosilactobacillus mucosae LM1</name>
    <dbReference type="NCBI Taxonomy" id="1130798"/>
    <lineage>
        <taxon>Bacteria</taxon>
        <taxon>Bacillati</taxon>
        <taxon>Bacillota</taxon>
        <taxon>Bacilli</taxon>
        <taxon>Lactobacillales</taxon>
        <taxon>Lactobacillaceae</taxon>
        <taxon>Limosilactobacillus</taxon>
    </lineage>
</organism>
<evidence type="ECO:0000256" key="8">
    <source>
        <dbReference type="SAM" id="MobiDB-lite"/>
    </source>
</evidence>
<evidence type="ECO:0000259" key="10">
    <source>
        <dbReference type="Pfam" id="PF07282"/>
    </source>
</evidence>
<evidence type="ECO:0000256" key="7">
    <source>
        <dbReference type="ARBA" id="ARBA00023172"/>
    </source>
</evidence>
<dbReference type="EMBL" id="CP011013">
    <property type="protein sequence ID" value="AJT50327.1"/>
    <property type="molecule type" value="Genomic_DNA"/>
</dbReference>
<dbReference type="Pfam" id="PF01385">
    <property type="entry name" value="OrfB_IS605"/>
    <property type="match status" value="1"/>
</dbReference>
<protein>
    <submittedName>
        <fullName evidence="12">Transposase</fullName>
    </submittedName>
</protein>
<keyword evidence="5" id="KW-0862">Zinc</keyword>
<name>A0A0D4CJI4_LIMMU</name>
<dbReference type="RefSeq" id="WP_006499238.1">
    <property type="nucleotide sequence ID" value="NZ_CP011013.1"/>
</dbReference>
<evidence type="ECO:0000256" key="2">
    <source>
        <dbReference type="ARBA" id="ARBA00011044"/>
    </source>
</evidence>
<comment type="similarity">
    <text evidence="1">In the C-terminal section; belongs to the transposase 35 family.</text>
</comment>
<keyword evidence="4" id="KW-0479">Metal-binding</keyword>
<evidence type="ECO:0000313" key="13">
    <source>
        <dbReference type="Proteomes" id="UP000003645"/>
    </source>
</evidence>
<evidence type="ECO:0000256" key="6">
    <source>
        <dbReference type="ARBA" id="ARBA00023125"/>
    </source>
</evidence>
<gene>
    <name evidence="12" type="ORF">LBLM1_04215</name>
</gene>
<feature type="compositionally biased region" description="Basic residues" evidence="8">
    <location>
        <begin position="252"/>
        <end position="264"/>
    </location>
</feature>
<keyword evidence="6" id="KW-0238">DNA-binding</keyword>
<feature type="region of interest" description="Disordered" evidence="8">
    <location>
        <begin position="252"/>
        <end position="271"/>
    </location>
</feature>
<dbReference type="HOGENOM" id="CLU_032903_0_0_9"/>
<dbReference type="GO" id="GO:0032196">
    <property type="term" value="P:transposition"/>
    <property type="evidence" value="ECO:0007669"/>
    <property type="project" value="UniProtKB-KW"/>
</dbReference>
<feature type="domain" description="Cas12f1-like TNB" evidence="10">
    <location>
        <begin position="336"/>
        <end position="407"/>
    </location>
</feature>
<sequence length="418" mass="48826">MKSMAQLEYHYGLKIRIYPSDYQKQIIKVNSDASRFVYNEMVAIGKELWQLNRIKLSIDTVQDRIQQLKLRQNAKQMSNHFQFLEDKRIDSLAKANAIQNYHKAWNAFRKVHEAGVPKFHRKSYSWRYQTNCQYPKQKTAWLDNGTVCFEDRKHIVVPKLGRLRIKGAQRRLLDRQGETRIGTVTISKDAANRFFLSLQLASDTPFVPKLSRTNRQIGIDLNTENFLTASDGRTIANPRYYRTIKGKLAKAQRTLSRRQRRAKKEQRSLRESKNYQKQRLLVAKIHARVFDRRHDFLQRTSTALIKNQDLVVAEELRSKNLLKNHALAMSISDVGWRSFLGMLSYKADLYDRQFITVSPKNTTQTCHDCGFVMGSDGTEKLTLADREWICPQCHVHHIRDYNAALNILEKGLQKQQKA</sequence>
<evidence type="ECO:0000256" key="1">
    <source>
        <dbReference type="ARBA" id="ARBA00008761"/>
    </source>
</evidence>
<evidence type="ECO:0000256" key="4">
    <source>
        <dbReference type="ARBA" id="ARBA00022723"/>
    </source>
</evidence>
<dbReference type="InterPro" id="IPR001959">
    <property type="entry name" value="Transposase"/>
</dbReference>
<keyword evidence="7" id="KW-0233">DNA recombination</keyword>
<proteinExistence type="inferred from homology"/>
<feature type="domain" description="Probable transposase IS891/IS1136/IS1341" evidence="9">
    <location>
        <begin position="208"/>
        <end position="324"/>
    </location>
</feature>
<dbReference type="Pfam" id="PF07282">
    <property type="entry name" value="Cas12f1-like_TNB"/>
    <property type="match status" value="1"/>
</dbReference>
<dbReference type="InterPro" id="IPR051399">
    <property type="entry name" value="RNA-guided_DNA_endo/Transpos"/>
</dbReference>
<dbReference type="Pfam" id="PF12323">
    <property type="entry name" value="HTH_OrfB_IS605"/>
    <property type="match status" value="1"/>
</dbReference>
<comment type="similarity">
    <text evidence="2">In the N-terminal section; belongs to the transposase 2 family.</text>
</comment>
<dbReference type="PANTHER" id="PTHR30405:SF25">
    <property type="entry name" value="RNA-GUIDED DNA ENDONUCLEASE INSQ-RELATED"/>
    <property type="match status" value="1"/>
</dbReference>
<keyword evidence="3" id="KW-0815">Transposition</keyword>
<dbReference type="KEGG" id="lmu:LBLM1_04215"/>
<evidence type="ECO:0000259" key="9">
    <source>
        <dbReference type="Pfam" id="PF01385"/>
    </source>
</evidence>
<reference evidence="12 13" key="1">
    <citation type="journal article" date="2012" name="J. Bacteriol.">
        <title>Genome sequence of Lactobacillus mucosae LM1, isolated from piglet feces.</title>
        <authorList>
            <person name="Lee J.H."/>
            <person name="Valeriano V.D."/>
            <person name="Shin Y.R."/>
            <person name="Chae J.P."/>
            <person name="Kim G.B."/>
            <person name="Ham J.S."/>
            <person name="Chun J."/>
            <person name="Kang D.K."/>
        </authorList>
    </citation>
    <scope>NUCLEOTIDE SEQUENCE [LARGE SCALE GENOMIC DNA]</scope>
    <source>
        <strain evidence="12 13">LM1</strain>
    </source>
</reference>
<dbReference type="OrthoDB" id="56768at2"/>
<dbReference type="AlphaFoldDB" id="A0A0D4CJI4"/>
<dbReference type="InterPro" id="IPR021027">
    <property type="entry name" value="Transposase_put_HTH"/>
</dbReference>
<dbReference type="GO" id="GO:0003677">
    <property type="term" value="F:DNA binding"/>
    <property type="evidence" value="ECO:0007669"/>
    <property type="project" value="UniProtKB-KW"/>
</dbReference>
<evidence type="ECO:0000313" key="12">
    <source>
        <dbReference type="EMBL" id="AJT50327.1"/>
    </source>
</evidence>
<dbReference type="PANTHER" id="PTHR30405">
    <property type="entry name" value="TRANSPOSASE"/>
    <property type="match status" value="1"/>
</dbReference>
<evidence type="ECO:0000256" key="3">
    <source>
        <dbReference type="ARBA" id="ARBA00022578"/>
    </source>
</evidence>
<evidence type="ECO:0000259" key="11">
    <source>
        <dbReference type="Pfam" id="PF12323"/>
    </source>
</evidence>
<dbReference type="GO" id="GO:0006310">
    <property type="term" value="P:DNA recombination"/>
    <property type="evidence" value="ECO:0007669"/>
    <property type="project" value="UniProtKB-KW"/>
</dbReference>
<dbReference type="GO" id="GO:0046872">
    <property type="term" value="F:metal ion binding"/>
    <property type="evidence" value="ECO:0007669"/>
    <property type="project" value="UniProtKB-KW"/>
</dbReference>